<feature type="compositionally biased region" description="Basic and acidic residues" evidence="1">
    <location>
        <begin position="155"/>
        <end position="189"/>
    </location>
</feature>
<evidence type="ECO:0000256" key="2">
    <source>
        <dbReference type="SAM" id="Phobius"/>
    </source>
</evidence>
<dbReference type="EMBL" id="CP138333">
    <property type="protein sequence ID" value="WZX29628.1"/>
    <property type="molecule type" value="Genomic_DNA"/>
</dbReference>
<organism evidence="3 4">
    <name type="scientific">Salinicoccus bachuensis</name>
    <dbReference type="NCBI Taxonomy" id="3136731"/>
    <lineage>
        <taxon>Bacteria</taxon>
        <taxon>Bacillati</taxon>
        <taxon>Bacillota</taxon>
        <taxon>Bacilli</taxon>
        <taxon>Bacillales</taxon>
        <taxon>Staphylococcaceae</taxon>
        <taxon>Salinicoccus</taxon>
    </lineage>
</organism>
<dbReference type="PANTHER" id="PTHR38433:SF1">
    <property type="entry name" value="DUF1641 DOMAIN-CONTAINING PROTEIN"/>
    <property type="match status" value="1"/>
</dbReference>
<evidence type="ECO:0000256" key="1">
    <source>
        <dbReference type="SAM" id="MobiDB-lite"/>
    </source>
</evidence>
<evidence type="ECO:0000313" key="4">
    <source>
        <dbReference type="Proteomes" id="UP001455384"/>
    </source>
</evidence>
<gene>
    <name evidence="3" type="ORF">RQP18_00190</name>
</gene>
<protein>
    <submittedName>
        <fullName evidence="3">DUF1641 domain-containing protein</fullName>
    </submittedName>
</protein>
<keyword evidence="2" id="KW-1133">Transmembrane helix</keyword>
<feature type="region of interest" description="Disordered" evidence="1">
    <location>
        <begin position="154"/>
        <end position="204"/>
    </location>
</feature>
<proteinExistence type="predicted"/>
<feature type="transmembrane region" description="Helical" evidence="2">
    <location>
        <begin position="205"/>
        <end position="223"/>
    </location>
</feature>
<keyword evidence="4" id="KW-1185">Reference proteome</keyword>
<dbReference type="RefSeq" id="WP_342388181.1">
    <property type="nucleotide sequence ID" value="NZ_CP138333.2"/>
</dbReference>
<keyword evidence="2" id="KW-0472">Membrane</keyword>
<dbReference type="Proteomes" id="UP001455384">
    <property type="component" value="Chromosome"/>
</dbReference>
<dbReference type="InterPro" id="IPR012440">
    <property type="entry name" value="DUF1641"/>
</dbReference>
<reference evidence="4" key="1">
    <citation type="submission" date="2023-10" db="EMBL/GenBank/DDBJ databases">
        <title>Genome analysis and identification of Salinococcus sp. Bachu38 nov., a PGPR from the rhizosphere of Tamarix.</title>
        <authorList>
            <person name="Liang Z."/>
            <person name="Zhang X."/>
            <person name="Jia J."/>
            <person name="Chen X."/>
            <person name="Wang Y."/>
            <person name="Wang Q."/>
            <person name="Wang R."/>
        </authorList>
    </citation>
    <scope>NUCLEOTIDE SEQUENCE [LARGE SCALE GENOMIC DNA]</scope>
    <source>
        <strain evidence="4">Bachu38</strain>
    </source>
</reference>
<evidence type="ECO:0000313" key="3">
    <source>
        <dbReference type="EMBL" id="WZX29628.1"/>
    </source>
</evidence>
<dbReference type="PANTHER" id="PTHR38433">
    <property type="match status" value="1"/>
</dbReference>
<dbReference type="Pfam" id="PF07849">
    <property type="entry name" value="DUF1641"/>
    <property type="match status" value="1"/>
</dbReference>
<name>A0ABZ3CHV0_9STAP</name>
<accession>A0ABZ3CHV0</accession>
<sequence length="235" mass="26253">MAKATKVIHKMKIDPEVKHEQELRELENLLLEHKDTLHDMFDIADKMKDREILNMISSALGQSDKVIHRIVTAIDESETPQSMKNMLLLFQLLGTIDMEQIEPIVLKINSGIARAAEYEHEKKPAGYTGLLGALKDPHVIEGMNVLVKIVQGMGEGKEDEERVEPQKDRLENPGKEMEDGSKQNQERRSSASRKKRAASSSRPAAKWYALAAGAGALAIPLLMKGQRVKNNSPVE</sequence>
<keyword evidence="2" id="KW-0812">Transmembrane</keyword>